<evidence type="ECO:0000259" key="2">
    <source>
        <dbReference type="PROSITE" id="PS50995"/>
    </source>
</evidence>
<dbReference type="RefSeq" id="WP_158062350.1">
    <property type="nucleotide sequence ID" value="NZ_CP044427.1"/>
</dbReference>
<dbReference type="EMBL" id="CP044427">
    <property type="protein sequence ID" value="QFG69856.1"/>
    <property type="molecule type" value="Genomic_DNA"/>
</dbReference>
<dbReference type="InterPro" id="IPR000835">
    <property type="entry name" value="HTH_MarR-typ"/>
</dbReference>
<dbReference type="PANTHER" id="PTHR33164:SF43">
    <property type="entry name" value="HTH-TYPE TRANSCRIPTIONAL REPRESSOR YETL"/>
    <property type="match status" value="1"/>
</dbReference>
<dbReference type="OrthoDB" id="162531at2"/>
<reference evidence="3 4" key="1">
    <citation type="submission" date="2019-09" db="EMBL/GenBank/DDBJ databases">
        <title>Serinicoccus pratensis sp. nov., isolated from meadow soil.</title>
        <authorList>
            <person name="Zhang W."/>
        </authorList>
    </citation>
    <scope>NUCLEOTIDE SEQUENCE [LARGE SCALE GENOMIC DNA]</scope>
    <source>
        <strain evidence="3 4">W204</strain>
    </source>
</reference>
<dbReference type="PANTHER" id="PTHR33164">
    <property type="entry name" value="TRANSCRIPTIONAL REGULATOR, MARR FAMILY"/>
    <property type="match status" value="1"/>
</dbReference>
<keyword evidence="4" id="KW-1185">Reference proteome</keyword>
<dbReference type="Gene3D" id="1.10.10.10">
    <property type="entry name" value="Winged helix-like DNA-binding domain superfamily/Winged helix DNA-binding domain"/>
    <property type="match status" value="1"/>
</dbReference>
<dbReference type="GO" id="GO:0003700">
    <property type="term" value="F:DNA-binding transcription factor activity"/>
    <property type="evidence" value="ECO:0007669"/>
    <property type="project" value="InterPro"/>
</dbReference>
<protein>
    <submittedName>
        <fullName evidence="3">MarR family transcriptional regulator</fullName>
    </submittedName>
</protein>
<feature type="region of interest" description="Disordered" evidence="1">
    <location>
        <begin position="1"/>
        <end position="20"/>
    </location>
</feature>
<dbReference type="SMART" id="SM00347">
    <property type="entry name" value="HTH_MARR"/>
    <property type="match status" value="1"/>
</dbReference>
<dbReference type="Proteomes" id="UP000326546">
    <property type="component" value="Chromosome"/>
</dbReference>
<feature type="domain" description="HTH marR-type" evidence="2">
    <location>
        <begin position="27"/>
        <end position="158"/>
    </location>
</feature>
<sequence>MDRREEGTPAPAPAPGHASRWVQDWQRSQTLDALRRLLNTSGRVTPALARRTGLSHTELSVLEHVMEEPLGPSELAQRIGVTSAAASGIVDRLVARGHAERQPHPTDRRRTAVVCTSSGREELIQHLMPMFVELARLDADFTDGELAVIHRFLTAADRAVGRLL</sequence>
<dbReference type="InterPro" id="IPR036390">
    <property type="entry name" value="WH_DNA-bd_sf"/>
</dbReference>
<gene>
    <name evidence="3" type="ORF">FY030_15115</name>
</gene>
<dbReference type="PRINTS" id="PR00598">
    <property type="entry name" value="HTHMARR"/>
</dbReference>
<dbReference type="KEGG" id="serw:FY030_15115"/>
<organism evidence="3 4">
    <name type="scientific">Ornithinimicrobium pratense</name>
    <dbReference type="NCBI Taxonomy" id="2593973"/>
    <lineage>
        <taxon>Bacteria</taxon>
        <taxon>Bacillati</taxon>
        <taxon>Actinomycetota</taxon>
        <taxon>Actinomycetes</taxon>
        <taxon>Micrococcales</taxon>
        <taxon>Ornithinimicrobiaceae</taxon>
        <taxon>Ornithinimicrobium</taxon>
    </lineage>
</organism>
<evidence type="ECO:0000256" key="1">
    <source>
        <dbReference type="SAM" id="MobiDB-lite"/>
    </source>
</evidence>
<dbReference type="GO" id="GO:0006950">
    <property type="term" value="P:response to stress"/>
    <property type="evidence" value="ECO:0007669"/>
    <property type="project" value="TreeGrafter"/>
</dbReference>
<name>A0A5J6V9H9_9MICO</name>
<dbReference type="AlphaFoldDB" id="A0A5J6V9H9"/>
<evidence type="ECO:0000313" key="4">
    <source>
        <dbReference type="Proteomes" id="UP000326546"/>
    </source>
</evidence>
<dbReference type="InterPro" id="IPR036388">
    <property type="entry name" value="WH-like_DNA-bd_sf"/>
</dbReference>
<evidence type="ECO:0000313" key="3">
    <source>
        <dbReference type="EMBL" id="QFG69856.1"/>
    </source>
</evidence>
<dbReference type="PROSITE" id="PS50995">
    <property type="entry name" value="HTH_MARR_2"/>
    <property type="match status" value="1"/>
</dbReference>
<accession>A0A5J6V9H9</accession>
<dbReference type="SUPFAM" id="SSF46785">
    <property type="entry name" value="Winged helix' DNA-binding domain"/>
    <property type="match status" value="1"/>
</dbReference>
<dbReference type="Pfam" id="PF12802">
    <property type="entry name" value="MarR_2"/>
    <property type="match status" value="1"/>
</dbReference>
<proteinExistence type="predicted"/>
<dbReference type="InterPro" id="IPR039422">
    <property type="entry name" value="MarR/SlyA-like"/>
</dbReference>